<dbReference type="AlphaFoldDB" id="A0A914PT45"/>
<dbReference type="WBParaSite" id="PDA_v2.g19389.t1">
    <property type="protein sequence ID" value="PDA_v2.g19389.t1"/>
    <property type="gene ID" value="PDA_v2.g19389"/>
</dbReference>
<keyword evidence="1" id="KW-0175">Coiled coil</keyword>
<feature type="compositionally biased region" description="Basic and acidic residues" evidence="2">
    <location>
        <begin position="57"/>
        <end position="72"/>
    </location>
</feature>
<evidence type="ECO:0000313" key="4">
    <source>
        <dbReference type="WBParaSite" id="PDA_v2.g19389.t1"/>
    </source>
</evidence>
<sequence>MILTSSRTVSYTSLNQIQTPPIQNQAEKNEYDESNYSEKIYAASRSTESASVRTSHVSHEHKNNDSQESEHDNFSAIAKFPASALRSVVDPNLYLYGNYYHGKRSLLPDYIGQFDNIISPLSTKNQSPFFNGRSRSPIQYTQQKPLSYLSQKAQRLGIIPKINYILPPHPKALESPDFADEFRTPKSKKYISFFNTPLLPKTSVNNEERKVLESLAEQLRALLILIDVTLDAKKDRMNKLKYIYSEKAKALEKKEKEMKEKMIAEEKKLMGAKAKLKLEIDKMKQSDGILKKLESELKQVKTKYVDTSRILSNYRTTKNLMEQKLKNAEEELQKEKEKAMKWELLNSRLKNELDLERMKKYLMAKHQPAQATVPLQQTRQPLRQFQPKQQRSKQFENPLLSQNIQEANFPELLQQQNIAQEDFTNTSSSSFDSLTKDVNWNLDSENNQFPPFFDKLNFTSLKNYIPLNSQLIHKVDDQSFTEEQYRRFGFYRLIKECKCEIIKYDNNDLRYCYLTDVKVNITYIEENGQLTVSLPSGYIINTFPSTQLEIHRTSTNEISVVDSNGTRFEYFNVLNKEKQAIEMFDKNGGQRQNPDGSFVKLENINTKRAENDKVEQNDSTILFCCPGFFITRSLDKDFGGGVTIRVNSNEPNKAWKITICPEHRVFYVKHFNGNQEQRCFYTDRRCDHLKN</sequence>
<protein>
    <submittedName>
        <fullName evidence="4">Uncharacterized protein</fullName>
    </submittedName>
</protein>
<reference evidence="4" key="1">
    <citation type="submission" date="2022-11" db="UniProtKB">
        <authorList>
            <consortium name="WormBaseParasite"/>
        </authorList>
    </citation>
    <scope>IDENTIFICATION</scope>
</reference>
<keyword evidence="3" id="KW-1185">Reference proteome</keyword>
<feature type="region of interest" description="Disordered" evidence="2">
    <location>
        <begin position="42"/>
        <end position="72"/>
    </location>
</feature>
<evidence type="ECO:0000256" key="1">
    <source>
        <dbReference type="SAM" id="Coils"/>
    </source>
</evidence>
<name>A0A914PT45_9BILA</name>
<evidence type="ECO:0000256" key="2">
    <source>
        <dbReference type="SAM" id="MobiDB-lite"/>
    </source>
</evidence>
<proteinExistence type="predicted"/>
<organism evidence="3 4">
    <name type="scientific">Panagrolaimus davidi</name>
    <dbReference type="NCBI Taxonomy" id="227884"/>
    <lineage>
        <taxon>Eukaryota</taxon>
        <taxon>Metazoa</taxon>
        <taxon>Ecdysozoa</taxon>
        <taxon>Nematoda</taxon>
        <taxon>Chromadorea</taxon>
        <taxon>Rhabditida</taxon>
        <taxon>Tylenchina</taxon>
        <taxon>Panagrolaimomorpha</taxon>
        <taxon>Panagrolaimoidea</taxon>
        <taxon>Panagrolaimidae</taxon>
        <taxon>Panagrolaimus</taxon>
    </lineage>
</organism>
<dbReference type="Proteomes" id="UP000887578">
    <property type="component" value="Unplaced"/>
</dbReference>
<accession>A0A914PT45</accession>
<feature type="coiled-coil region" evidence="1">
    <location>
        <begin position="247"/>
        <end position="352"/>
    </location>
</feature>
<evidence type="ECO:0000313" key="3">
    <source>
        <dbReference type="Proteomes" id="UP000887578"/>
    </source>
</evidence>
<feature type="compositionally biased region" description="Polar residues" evidence="2">
    <location>
        <begin position="44"/>
        <end position="55"/>
    </location>
</feature>